<protein>
    <submittedName>
        <fullName evidence="1">Os10g0352500 protein</fullName>
    </submittedName>
</protein>
<evidence type="ECO:0000313" key="2">
    <source>
        <dbReference type="Proteomes" id="UP000059680"/>
    </source>
</evidence>
<feature type="non-terminal residue" evidence="1">
    <location>
        <position position="1"/>
    </location>
</feature>
<dbReference type="FunCoup" id="A0A0N7KRN0">
    <property type="interactions" value="582"/>
</dbReference>
<reference evidence="1 2" key="3">
    <citation type="journal article" date="2013" name="Rice">
        <title>Improvement of the Oryza sativa Nipponbare reference genome using next generation sequence and optical map data.</title>
        <authorList>
            <person name="Kawahara Y."/>
            <person name="de la Bastide M."/>
            <person name="Hamilton J.P."/>
            <person name="Kanamori H."/>
            <person name="McCombie W.R."/>
            <person name="Ouyang S."/>
            <person name="Schwartz D.C."/>
            <person name="Tanaka T."/>
            <person name="Wu J."/>
            <person name="Zhou S."/>
            <person name="Childs K.L."/>
            <person name="Davidson R.M."/>
            <person name="Lin H."/>
            <person name="Quesada-Ocampo L."/>
            <person name="Vaillancourt B."/>
            <person name="Sakai H."/>
            <person name="Lee S.S."/>
            <person name="Kim J."/>
            <person name="Numa H."/>
            <person name="Itoh T."/>
            <person name="Buell C.R."/>
            <person name="Matsumoto T."/>
        </authorList>
    </citation>
    <scope>NUCLEOTIDE SEQUENCE [LARGE SCALE GENOMIC DNA]</scope>
    <source>
        <strain evidence="2">cv. Nipponbare</strain>
    </source>
</reference>
<dbReference type="InParanoid" id="A0A0N7KRN0"/>
<evidence type="ECO:0000313" key="1">
    <source>
        <dbReference type="EMBL" id="BAT10474.1"/>
    </source>
</evidence>
<dbReference type="eggNOG" id="ENOG502R740">
    <property type="taxonomic scope" value="Eukaryota"/>
</dbReference>
<dbReference type="PaxDb" id="39947-A0A0N7KRN0"/>
<sequence>VAFGVDMKKSKLILVGASAICWTLWLSRNDMVFDKSLSISYMQVIFRATHWLRFWAQLQRRDEDGEFLKVACRKLETMVMQLYANYGWRFTNRLE</sequence>
<dbReference type="AlphaFoldDB" id="A0A0N7KRN0"/>
<dbReference type="EMBL" id="AP014966">
    <property type="protein sequence ID" value="BAT10474.1"/>
    <property type="molecule type" value="Genomic_DNA"/>
</dbReference>
<organism evidence="1 2">
    <name type="scientific">Oryza sativa subsp. japonica</name>
    <name type="common">Rice</name>
    <dbReference type="NCBI Taxonomy" id="39947"/>
    <lineage>
        <taxon>Eukaryota</taxon>
        <taxon>Viridiplantae</taxon>
        <taxon>Streptophyta</taxon>
        <taxon>Embryophyta</taxon>
        <taxon>Tracheophyta</taxon>
        <taxon>Spermatophyta</taxon>
        <taxon>Magnoliopsida</taxon>
        <taxon>Liliopsida</taxon>
        <taxon>Poales</taxon>
        <taxon>Poaceae</taxon>
        <taxon>BOP clade</taxon>
        <taxon>Oryzoideae</taxon>
        <taxon>Oryzeae</taxon>
        <taxon>Oryzinae</taxon>
        <taxon>Oryza</taxon>
        <taxon>Oryza sativa</taxon>
    </lineage>
</organism>
<dbReference type="OMA" id="YMQVIFR"/>
<dbReference type="SMR" id="A0A0N7KRN0"/>
<gene>
    <name evidence="1" type="ordered locus">Os10g0352500</name>
    <name evidence="1" type="ORF">OSNPB_100352500</name>
</gene>
<reference evidence="2" key="1">
    <citation type="journal article" date="2005" name="Nature">
        <title>The map-based sequence of the rice genome.</title>
        <authorList>
            <consortium name="International rice genome sequencing project (IRGSP)"/>
            <person name="Matsumoto T."/>
            <person name="Wu J."/>
            <person name="Kanamori H."/>
            <person name="Katayose Y."/>
            <person name="Fujisawa M."/>
            <person name="Namiki N."/>
            <person name="Mizuno H."/>
            <person name="Yamamoto K."/>
            <person name="Antonio B.A."/>
            <person name="Baba T."/>
            <person name="Sakata K."/>
            <person name="Nagamura Y."/>
            <person name="Aoki H."/>
            <person name="Arikawa K."/>
            <person name="Arita K."/>
            <person name="Bito T."/>
            <person name="Chiden Y."/>
            <person name="Fujitsuka N."/>
            <person name="Fukunaka R."/>
            <person name="Hamada M."/>
            <person name="Harada C."/>
            <person name="Hayashi A."/>
            <person name="Hijishita S."/>
            <person name="Honda M."/>
            <person name="Hosokawa S."/>
            <person name="Ichikawa Y."/>
            <person name="Idonuma A."/>
            <person name="Iijima M."/>
            <person name="Ikeda M."/>
            <person name="Ikeno M."/>
            <person name="Ito K."/>
            <person name="Ito S."/>
            <person name="Ito T."/>
            <person name="Ito Y."/>
            <person name="Ito Y."/>
            <person name="Iwabuchi A."/>
            <person name="Kamiya K."/>
            <person name="Karasawa W."/>
            <person name="Kurita K."/>
            <person name="Katagiri S."/>
            <person name="Kikuta A."/>
            <person name="Kobayashi H."/>
            <person name="Kobayashi N."/>
            <person name="Machita K."/>
            <person name="Maehara T."/>
            <person name="Masukawa M."/>
            <person name="Mizubayashi T."/>
            <person name="Mukai Y."/>
            <person name="Nagasaki H."/>
            <person name="Nagata Y."/>
            <person name="Naito S."/>
            <person name="Nakashima M."/>
            <person name="Nakama Y."/>
            <person name="Nakamichi Y."/>
            <person name="Nakamura M."/>
            <person name="Meguro A."/>
            <person name="Negishi M."/>
            <person name="Ohta I."/>
            <person name="Ohta T."/>
            <person name="Okamoto M."/>
            <person name="Ono N."/>
            <person name="Saji S."/>
            <person name="Sakaguchi M."/>
            <person name="Sakai K."/>
            <person name="Shibata M."/>
            <person name="Shimokawa T."/>
            <person name="Song J."/>
            <person name="Takazaki Y."/>
            <person name="Terasawa K."/>
            <person name="Tsugane M."/>
            <person name="Tsuji K."/>
            <person name="Ueda S."/>
            <person name="Waki K."/>
            <person name="Yamagata H."/>
            <person name="Yamamoto M."/>
            <person name="Yamamoto S."/>
            <person name="Yamane H."/>
            <person name="Yoshiki S."/>
            <person name="Yoshihara R."/>
            <person name="Yukawa K."/>
            <person name="Zhong H."/>
            <person name="Yano M."/>
            <person name="Yuan Q."/>
            <person name="Ouyang S."/>
            <person name="Liu J."/>
            <person name="Jones K.M."/>
            <person name="Gansberger K."/>
            <person name="Moffat K."/>
            <person name="Hill J."/>
            <person name="Bera J."/>
            <person name="Fadrosh D."/>
            <person name="Jin S."/>
            <person name="Johri S."/>
            <person name="Kim M."/>
            <person name="Overton L."/>
            <person name="Reardon M."/>
            <person name="Tsitrin T."/>
            <person name="Vuong H."/>
            <person name="Weaver B."/>
            <person name="Ciecko A."/>
            <person name="Tallon L."/>
            <person name="Jackson J."/>
            <person name="Pai G."/>
            <person name="Aken S.V."/>
            <person name="Utterback T."/>
            <person name="Reidmuller S."/>
            <person name="Feldblyum T."/>
            <person name="Hsiao J."/>
            <person name="Zismann V."/>
            <person name="Iobst S."/>
            <person name="de Vazeille A.R."/>
            <person name="Buell C.R."/>
            <person name="Ying K."/>
            <person name="Li Y."/>
            <person name="Lu T."/>
            <person name="Huang Y."/>
            <person name="Zhao Q."/>
            <person name="Feng Q."/>
            <person name="Zhang L."/>
            <person name="Zhu J."/>
            <person name="Weng Q."/>
            <person name="Mu J."/>
            <person name="Lu Y."/>
            <person name="Fan D."/>
            <person name="Liu Y."/>
            <person name="Guan J."/>
            <person name="Zhang Y."/>
            <person name="Yu S."/>
            <person name="Liu X."/>
            <person name="Zhang Y."/>
            <person name="Hong G."/>
            <person name="Han B."/>
            <person name="Choisne N."/>
            <person name="Demange N."/>
            <person name="Orjeda G."/>
            <person name="Samain S."/>
            <person name="Cattolico L."/>
            <person name="Pelletier E."/>
            <person name="Couloux A."/>
            <person name="Segurens B."/>
            <person name="Wincker P."/>
            <person name="D'Hont A."/>
            <person name="Scarpelli C."/>
            <person name="Weissenbach J."/>
            <person name="Salanoubat M."/>
            <person name="Quetier F."/>
            <person name="Yu Y."/>
            <person name="Kim H.R."/>
            <person name="Rambo T."/>
            <person name="Currie J."/>
            <person name="Collura K."/>
            <person name="Luo M."/>
            <person name="Yang T."/>
            <person name="Ammiraju J.S.S."/>
            <person name="Engler F."/>
            <person name="Soderlund C."/>
            <person name="Wing R.A."/>
            <person name="Palmer L.E."/>
            <person name="de la Bastide M."/>
            <person name="Spiegel L."/>
            <person name="Nascimento L."/>
            <person name="Zutavern T."/>
            <person name="O'Shaughnessy A."/>
            <person name="Dike S."/>
            <person name="Dedhia N."/>
            <person name="Preston R."/>
            <person name="Balija V."/>
            <person name="McCombie W.R."/>
            <person name="Chow T."/>
            <person name="Chen H."/>
            <person name="Chung M."/>
            <person name="Chen C."/>
            <person name="Shaw J."/>
            <person name="Wu H."/>
            <person name="Hsiao K."/>
            <person name="Chao Y."/>
            <person name="Chu M."/>
            <person name="Cheng C."/>
            <person name="Hour A."/>
            <person name="Lee P."/>
            <person name="Lin S."/>
            <person name="Lin Y."/>
            <person name="Liou J."/>
            <person name="Liu S."/>
            <person name="Hsing Y."/>
            <person name="Raghuvanshi S."/>
            <person name="Mohanty A."/>
            <person name="Bharti A.K."/>
            <person name="Gaur A."/>
            <person name="Gupta V."/>
            <person name="Kumar D."/>
            <person name="Ravi V."/>
            <person name="Vij S."/>
            <person name="Kapur A."/>
            <person name="Khurana P."/>
            <person name="Khurana P."/>
            <person name="Khurana J.P."/>
            <person name="Tyagi A.K."/>
            <person name="Gaikwad K."/>
            <person name="Singh A."/>
            <person name="Dalal V."/>
            <person name="Srivastava S."/>
            <person name="Dixit A."/>
            <person name="Pal A.K."/>
            <person name="Ghazi I.A."/>
            <person name="Yadav M."/>
            <person name="Pandit A."/>
            <person name="Bhargava A."/>
            <person name="Sureshbabu K."/>
            <person name="Batra K."/>
            <person name="Sharma T.R."/>
            <person name="Mohapatra T."/>
            <person name="Singh N.K."/>
            <person name="Messing J."/>
            <person name="Nelson A.B."/>
            <person name="Fuks G."/>
            <person name="Kavchok S."/>
            <person name="Keizer G."/>
            <person name="Linton E."/>
            <person name="Llaca V."/>
            <person name="Song R."/>
            <person name="Tanyolac B."/>
            <person name="Young S."/>
            <person name="Ho-Il K."/>
            <person name="Hahn J.H."/>
            <person name="Sangsakoo G."/>
            <person name="Vanavichit A."/>
            <person name="de Mattos Luiz.A.T."/>
            <person name="Zimmer P.D."/>
            <person name="Malone G."/>
            <person name="Dellagostin O."/>
            <person name="de Oliveira A.C."/>
            <person name="Bevan M."/>
            <person name="Bancroft I."/>
            <person name="Minx P."/>
            <person name="Cordum H."/>
            <person name="Wilson R."/>
            <person name="Cheng Z."/>
            <person name="Jin W."/>
            <person name="Jiang J."/>
            <person name="Leong S.A."/>
            <person name="Iwama H."/>
            <person name="Gojobori T."/>
            <person name="Itoh T."/>
            <person name="Niimura Y."/>
            <person name="Fujii Y."/>
            <person name="Habara T."/>
            <person name="Sakai H."/>
            <person name="Sato Y."/>
            <person name="Wilson G."/>
            <person name="Kumar K."/>
            <person name="McCouch S."/>
            <person name="Juretic N."/>
            <person name="Hoen D."/>
            <person name="Wright S."/>
            <person name="Bruskiewich R."/>
            <person name="Bureau T."/>
            <person name="Miyao A."/>
            <person name="Hirochika H."/>
            <person name="Nishikawa T."/>
            <person name="Kadowaki K."/>
            <person name="Sugiura M."/>
            <person name="Burr B."/>
            <person name="Sasaki T."/>
        </authorList>
    </citation>
    <scope>NUCLEOTIDE SEQUENCE [LARGE SCALE GENOMIC DNA]</scope>
    <source>
        <strain evidence="2">cv. Nipponbare</strain>
    </source>
</reference>
<accession>A0A0N7KRN0</accession>
<reference evidence="1 2" key="2">
    <citation type="journal article" date="2013" name="Plant Cell Physiol.">
        <title>Rice Annotation Project Database (RAP-DB): an integrative and interactive database for rice genomics.</title>
        <authorList>
            <person name="Sakai H."/>
            <person name="Lee S.S."/>
            <person name="Tanaka T."/>
            <person name="Numa H."/>
            <person name="Kim J."/>
            <person name="Kawahara Y."/>
            <person name="Wakimoto H."/>
            <person name="Yang C.C."/>
            <person name="Iwamoto M."/>
            <person name="Abe T."/>
            <person name="Yamada Y."/>
            <person name="Muto A."/>
            <person name="Inokuchi H."/>
            <person name="Ikemura T."/>
            <person name="Matsumoto T."/>
            <person name="Sasaki T."/>
            <person name="Itoh T."/>
        </authorList>
    </citation>
    <scope>NUCLEOTIDE SEQUENCE [LARGE SCALE GENOMIC DNA]</scope>
    <source>
        <strain evidence="2">cv. Nipponbare</strain>
    </source>
</reference>
<keyword evidence="2" id="KW-1185">Reference proteome</keyword>
<dbReference type="Proteomes" id="UP000059680">
    <property type="component" value="Chromosome 10"/>
</dbReference>
<dbReference type="Gramene" id="Os10t0352500-01">
    <property type="protein sequence ID" value="Os10t0352500-01"/>
    <property type="gene ID" value="Os10g0352500"/>
</dbReference>
<proteinExistence type="predicted"/>
<name>A0A0N7KRN0_ORYSJ</name>